<proteinExistence type="predicted"/>
<accession>A0A9Q0HDT5</accession>
<evidence type="ECO:0000256" key="4">
    <source>
        <dbReference type="ARBA" id="ARBA00023002"/>
    </source>
</evidence>
<dbReference type="SFLD" id="SFLDG01168">
    <property type="entry name" value="Ferric_reductase_subgroup_(FRE"/>
    <property type="match status" value="1"/>
</dbReference>
<evidence type="ECO:0000313" key="9">
    <source>
        <dbReference type="Proteomes" id="UP001141806"/>
    </source>
</evidence>
<feature type="transmembrane region" description="Helical" evidence="6">
    <location>
        <begin position="103"/>
        <end position="123"/>
    </location>
</feature>
<dbReference type="InterPro" id="IPR050369">
    <property type="entry name" value="RBOH/FRE"/>
</dbReference>
<comment type="subcellular location">
    <subcellularLocation>
        <location evidence="1">Membrane</location>
        <topology evidence="1">Multi-pass membrane protein</topology>
    </subcellularLocation>
</comment>
<dbReference type="EMBL" id="JAMYWD010000009">
    <property type="protein sequence ID" value="KAJ4961779.1"/>
    <property type="molecule type" value="Genomic_DNA"/>
</dbReference>
<dbReference type="OrthoDB" id="167398at2759"/>
<reference evidence="8" key="1">
    <citation type="journal article" date="2023" name="Plant J.">
        <title>The genome of the king protea, Protea cynaroides.</title>
        <authorList>
            <person name="Chang J."/>
            <person name="Duong T.A."/>
            <person name="Schoeman C."/>
            <person name="Ma X."/>
            <person name="Roodt D."/>
            <person name="Barker N."/>
            <person name="Li Z."/>
            <person name="Van de Peer Y."/>
            <person name="Mizrachi E."/>
        </authorList>
    </citation>
    <scope>NUCLEOTIDE SEQUENCE</scope>
    <source>
        <tissue evidence="8">Young leaves</tissue>
    </source>
</reference>
<dbReference type="InterPro" id="IPR013121">
    <property type="entry name" value="Fe_red_NAD-bd_6"/>
</dbReference>
<feature type="transmembrane region" description="Helical" evidence="6">
    <location>
        <begin position="282"/>
        <end position="299"/>
    </location>
</feature>
<keyword evidence="3 6" id="KW-1133">Transmembrane helix</keyword>
<dbReference type="SUPFAM" id="SSF52343">
    <property type="entry name" value="Ferredoxin reductase-like, C-terminal NADP-linked domain"/>
    <property type="match status" value="1"/>
</dbReference>
<keyword evidence="4" id="KW-0560">Oxidoreductase</keyword>
<feature type="transmembrane region" description="Helical" evidence="6">
    <location>
        <begin position="626"/>
        <end position="648"/>
    </location>
</feature>
<dbReference type="PANTHER" id="PTHR11972">
    <property type="entry name" value="NADPH OXIDASE"/>
    <property type="match status" value="1"/>
</dbReference>
<feature type="transmembrane region" description="Helical" evidence="6">
    <location>
        <begin position="242"/>
        <end position="262"/>
    </location>
</feature>
<dbReference type="Gene3D" id="3.40.50.80">
    <property type="entry name" value="Nucleotide-binding domain of ferredoxin-NADP reductase (FNR) module"/>
    <property type="match status" value="2"/>
</dbReference>
<dbReference type="InterPro" id="IPR017927">
    <property type="entry name" value="FAD-bd_FR_type"/>
</dbReference>
<dbReference type="SFLD" id="SFLDS00052">
    <property type="entry name" value="Ferric_Reductase_Domain"/>
    <property type="match status" value="1"/>
</dbReference>
<dbReference type="Pfam" id="PF08030">
    <property type="entry name" value="NAD_binding_6"/>
    <property type="match status" value="1"/>
</dbReference>
<dbReference type="AlphaFoldDB" id="A0A9Q0HDT5"/>
<gene>
    <name evidence="8" type="ORF">NE237_021689</name>
</gene>
<feature type="domain" description="FAD-binding FR-type" evidence="7">
    <location>
        <begin position="346"/>
        <end position="461"/>
    </location>
</feature>
<evidence type="ECO:0000256" key="3">
    <source>
        <dbReference type="ARBA" id="ARBA00022989"/>
    </source>
</evidence>
<feature type="transmembrane region" description="Helical" evidence="6">
    <location>
        <begin position="144"/>
        <end position="173"/>
    </location>
</feature>
<dbReference type="Proteomes" id="UP001141806">
    <property type="component" value="Unassembled WGS sequence"/>
</dbReference>
<dbReference type="InterPro" id="IPR013130">
    <property type="entry name" value="Fe3_Rdtase_TM_dom"/>
</dbReference>
<evidence type="ECO:0000256" key="2">
    <source>
        <dbReference type="ARBA" id="ARBA00022692"/>
    </source>
</evidence>
<feature type="transmembrane region" description="Helical" evidence="6">
    <location>
        <begin position="201"/>
        <end position="221"/>
    </location>
</feature>
<sequence>MQLLTDTTPTTDLTTGLQNSKFLFYLQGGPVQQGYILLLKSCEETNVAMASTLVLVLKVLMILVFASWVCVWILKPTEIWTKSWRTAEERARTTFFGYNGLDFVVYSFPIIAVAIIGFVHLHLKDEEPRFRRTRFSIISLSNPVIVHSPLGVLSGGEILVGALFFLFLAWTFYAHISNDFQKMEPVKSLKLNVWQLKLMKVGIRFGLLAEACLALLLLPILRRMALFRLLGLQFEASVRYHVWLGTAMVFFATLHGSIILFIWGVKNSIQDKVGLWQKTGRVYLAGEIGLATGLVIWITSLPQVRRRQFELFYYTHHLYVIFLVFFSFHAGDRHFYMIFGGILLFALDKLLRIIQSRAVTCVLSARILPCKVLELTLPKPFGLKYTPTSIIFMKIPSISKFEWHPFSVTSSSNVDEDTISVMIRCDGGWTSNLYNLITSDADQMKCIPVAVEGPYGPDSLNFLRCDSLLLVAGGIGITPLISILQEISYIHGSNKNSLLSNIQLICVVKKSQDISLLNPIWPILQNFQSQELVHAIKVKIFVTQEQRSSRTLGELVNELSHVQTIDFDTKCSNYTISGPENFLWMAAIAGFCSIVFLILLGCLSRTILNSEKRASDKKTPSWVPDLILICSFAIATTCTILATVISRWRKMKSEISQKPTKQAKEVEISCLEARGDLEEHEIHYGHRPNLRDLLSQFPIQSGGSDVGVIVCGPESMNESVASFCRQNSQGLNICANKRKPNFSFHSLNFAL</sequence>
<feature type="transmembrane region" description="Helical" evidence="6">
    <location>
        <begin position="311"/>
        <end position="328"/>
    </location>
</feature>
<dbReference type="CDD" id="cd06186">
    <property type="entry name" value="NOX_Duox_like_FAD_NADP"/>
    <property type="match status" value="1"/>
</dbReference>
<comment type="caution">
    <text evidence="8">The sequence shown here is derived from an EMBL/GenBank/DDBJ whole genome shotgun (WGS) entry which is preliminary data.</text>
</comment>
<name>A0A9Q0HDT5_9MAGN</name>
<evidence type="ECO:0000256" key="5">
    <source>
        <dbReference type="ARBA" id="ARBA00023136"/>
    </source>
</evidence>
<keyword evidence="9" id="KW-1185">Reference proteome</keyword>
<protein>
    <recommendedName>
        <fullName evidence="7">FAD-binding FR-type domain-containing protein</fullName>
    </recommendedName>
</protein>
<dbReference type="Pfam" id="PF08022">
    <property type="entry name" value="FAD_binding_8"/>
    <property type="match status" value="1"/>
</dbReference>
<dbReference type="GO" id="GO:0005886">
    <property type="term" value="C:plasma membrane"/>
    <property type="evidence" value="ECO:0007669"/>
    <property type="project" value="TreeGrafter"/>
</dbReference>
<dbReference type="InterPro" id="IPR017938">
    <property type="entry name" value="Riboflavin_synthase-like_b-brl"/>
</dbReference>
<evidence type="ECO:0000256" key="6">
    <source>
        <dbReference type="SAM" id="Phobius"/>
    </source>
</evidence>
<dbReference type="InterPro" id="IPR039261">
    <property type="entry name" value="FNR_nucleotide-bd"/>
</dbReference>
<organism evidence="8 9">
    <name type="scientific">Protea cynaroides</name>
    <dbReference type="NCBI Taxonomy" id="273540"/>
    <lineage>
        <taxon>Eukaryota</taxon>
        <taxon>Viridiplantae</taxon>
        <taxon>Streptophyta</taxon>
        <taxon>Embryophyta</taxon>
        <taxon>Tracheophyta</taxon>
        <taxon>Spermatophyta</taxon>
        <taxon>Magnoliopsida</taxon>
        <taxon>Proteales</taxon>
        <taxon>Proteaceae</taxon>
        <taxon>Protea</taxon>
    </lineage>
</organism>
<feature type="transmembrane region" description="Helical" evidence="6">
    <location>
        <begin position="582"/>
        <end position="606"/>
    </location>
</feature>
<dbReference type="InterPro" id="IPR013112">
    <property type="entry name" value="FAD-bd_8"/>
</dbReference>
<evidence type="ECO:0000256" key="1">
    <source>
        <dbReference type="ARBA" id="ARBA00004141"/>
    </source>
</evidence>
<evidence type="ECO:0000313" key="8">
    <source>
        <dbReference type="EMBL" id="KAJ4961779.1"/>
    </source>
</evidence>
<dbReference type="SUPFAM" id="SSF63380">
    <property type="entry name" value="Riboflavin synthase domain-like"/>
    <property type="match status" value="1"/>
</dbReference>
<feature type="transmembrane region" description="Helical" evidence="6">
    <location>
        <begin position="47"/>
        <end position="74"/>
    </location>
</feature>
<dbReference type="GO" id="GO:0000293">
    <property type="term" value="F:ferric-chelate reductase activity"/>
    <property type="evidence" value="ECO:0007669"/>
    <property type="project" value="TreeGrafter"/>
</dbReference>
<dbReference type="Pfam" id="PF01794">
    <property type="entry name" value="Ferric_reduct"/>
    <property type="match status" value="1"/>
</dbReference>
<dbReference type="PROSITE" id="PS51384">
    <property type="entry name" value="FAD_FR"/>
    <property type="match status" value="1"/>
</dbReference>
<keyword evidence="5 6" id="KW-0472">Membrane</keyword>
<evidence type="ECO:0000259" key="7">
    <source>
        <dbReference type="PROSITE" id="PS51384"/>
    </source>
</evidence>
<dbReference type="PANTHER" id="PTHR11972:SF155">
    <property type="entry name" value="FERRIC REDUCTION OXIDASE 8, MITOCHONDRIAL"/>
    <property type="match status" value="1"/>
</dbReference>
<keyword evidence="2 6" id="KW-0812">Transmembrane</keyword>